<feature type="non-terminal residue" evidence="2">
    <location>
        <position position="250"/>
    </location>
</feature>
<evidence type="ECO:0000313" key="3">
    <source>
        <dbReference type="Proteomes" id="UP000023152"/>
    </source>
</evidence>
<comment type="caution">
    <text evidence="2">The sequence shown here is derived from an EMBL/GenBank/DDBJ whole genome shotgun (WGS) entry which is preliminary data.</text>
</comment>
<proteinExistence type="predicted"/>
<dbReference type="AlphaFoldDB" id="X6NE19"/>
<protein>
    <submittedName>
        <fullName evidence="2">Uncharacterized protein</fullName>
    </submittedName>
</protein>
<reference evidence="2 3" key="1">
    <citation type="journal article" date="2013" name="Curr. Biol.">
        <title>The Genome of the Foraminiferan Reticulomyxa filosa.</title>
        <authorList>
            <person name="Glockner G."/>
            <person name="Hulsmann N."/>
            <person name="Schleicher M."/>
            <person name="Noegel A.A."/>
            <person name="Eichinger L."/>
            <person name="Gallinger C."/>
            <person name="Pawlowski J."/>
            <person name="Sierra R."/>
            <person name="Euteneuer U."/>
            <person name="Pillet L."/>
            <person name="Moustafa A."/>
            <person name="Platzer M."/>
            <person name="Groth M."/>
            <person name="Szafranski K."/>
            <person name="Schliwa M."/>
        </authorList>
    </citation>
    <scope>NUCLEOTIDE SEQUENCE [LARGE SCALE GENOMIC DNA]</scope>
</reference>
<evidence type="ECO:0000256" key="1">
    <source>
        <dbReference type="SAM" id="Phobius"/>
    </source>
</evidence>
<keyword evidence="1" id="KW-0812">Transmembrane</keyword>
<feature type="transmembrane region" description="Helical" evidence="1">
    <location>
        <begin position="91"/>
        <end position="113"/>
    </location>
</feature>
<evidence type="ECO:0000313" key="2">
    <source>
        <dbReference type="EMBL" id="ETO23592.1"/>
    </source>
</evidence>
<dbReference type="EMBL" id="ASPP01009832">
    <property type="protein sequence ID" value="ETO23592.1"/>
    <property type="molecule type" value="Genomic_DNA"/>
</dbReference>
<organism evidence="2 3">
    <name type="scientific">Reticulomyxa filosa</name>
    <dbReference type="NCBI Taxonomy" id="46433"/>
    <lineage>
        <taxon>Eukaryota</taxon>
        <taxon>Sar</taxon>
        <taxon>Rhizaria</taxon>
        <taxon>Retaria</taxon>
        <taxon>Foraminifera</taxon>
        <taxon>Monothalamids</taxon>
        <taxon>Reticulomyxidae</taxon>
        <taxon>Reticulomyxa</taxon>
    </lineage>
</organism>
<name>X6NE19_RETFI</name>
<keyword evidence="3" id="KW-1185">Reference proteome</keyword>
<keyword evidence="1" id="KW-1133">Transmembrane helix</keyword>
<dbReference type="Proteomes" id="UP000023152">
    <property type="component" value="Unassembled WGS sequence"/>
</dbReference>
<accession>X6NE19</accession>
<sequence>MNFNILKKNEHKPKHFLEKEEIFENMKFLYFNDINLFKFITRAVSIKQYIINWTYNFPLQYFFICRIFKISKYTLLYFCCLGTRNCLGFQFLSFILFFLFILFAVSDTIFLNVGQRFILKNVMTYKFWKFFLKLSEPQKFFFFTNNKTITKKKLSRSKKESDLSIARMYWKITKEFQSLSEDLFQEETKPLDSFEFELRMDEYLGWVYDEQKGFRSKEGRSQDLRQWLNSTKARKWADTLFGDMFESCRQ</sequence>
<gene>
    <name evidence="2" type="ORF">RFI_13587</name>
</gene>
<keyword evidence="1" id="KW-0472">Membrane</keyword>